<reference evidence="2 3" key="1">
    <citation type="submission" date="2018-08" db="EMBL/GenBank/DDBJ databases">
        <title>The metabolism and importance of syntrophic acetate oxidation coupled to methane or sulfide production in haloalkaline environments.</title>
        <authorList>
            <person name="Timmers P.H.A."/>
            <person name="Vavourakis C.D."/>
            <person name="Sorokin D.Y."/>
            <person name="Sinninghe Damste J.S."/>
            <person name="Muyzer G."/>
            <person name="Stams A.J.M."/>
            <person name="Plugge C.M."/>
        </authorList>
    </citation>
    <scope>NUCLEOTIDE SEQUENCE [LARGE SCALE GENOMIC DNA]</scope>
    <source>
        <strain evidence="2">MSAO_Bac1</strain>
    </source>
</reference>
<dbReference type="InterPro" id="IPR025877">
    <property type="entry name" value="MobA-like_NTP_Trfase"/>
</dbReference>
<name>A0A424YCM9_9FIRM</name>
<feature type="domain" description="MobA-like NTP transferase" evidence="1">
    <location>
        <begin position="3"/>
        <end position="131"/>
    </location>
</feature>
<sequence>MNAVVLAGSKGTSPLAEAFGETNKAFITLQGKPMINYVLEVLESLEEIEEVVVVGPLQELQEIEEKPSLKFVPEKGDIIDNVLQGVAGLSLGKPVILLTSDIPLITREALRDFIKRSQDLEADFCYPILRKKNCEEKYPGGVRTYARLKEGSFTGGNVFFIRPQVVESTAHKAGEFIELRKKPHLLALKLGIIFILKFIFKRLTVKEVEEKVSRLFGVKARAVITSYPEIGMDVDKVEDLKLVEGALSNK</sequence>
<dbReference type="Proteomes" id="UP000285138">
    <property type="component" value="Unassembled WGS sequence"/>
</dbReference>
<organism evidence="2 3">
    <name type="scientific">Candidatus Syntrophonatronum acetioxidans</name>
    <dbReference type="NCBI Taxonomy" id="1795816"/>
    <lineage>
        <taxon>Bacteria</taxon>
        <taxon>Bacillati</taxon>
        <taxon>Bacillota</taxon>
        <taxon>Clostridia</taxon>
        <taxon>Eubacteriales</taxon>
        <taxon>Syntrophomonadaceae</taxon>
        <taxon>Candidatus Syntrophonatronum</taxon>
    </lineage>
</organism>
<dbReference type="Pfam" id="PF12804">
    <property type="entry name" value="NTP_transf_3"/>
    <property type="match status" value="1"/>
</dbReference>
<evidence type="ECO:0000259" key="1">
    <source>
        <dbReference type="Pfam" id="PF12804"/>
    </source>
</evidence>
<protein>
    <submittedName>
        <fullName evidence="2">Molybdopterin-guanine dinucleotide biosynthesis protein A</fullName>
    </submittedName>
</protein>
<gene>
    <name evidence="2" type="ORF">D5R97_07420</name>
</gene>
<dbReference type="Gene3D" id="3.90.550.10">
    <property type="entry name" value="Spore Coat Polysaccharide Biosynthesis Protein SpsA, Chain A"/>
    <property type="match status" value="1"/>
</dbReference>
<dbReference type="EMBL" id="QZAA01000195">
    <property type="protein sequence ID" value="RQD74671.1"/>
    <property type="molecule type" value="Genomic_DNA"/>
</dbReference>
<proteinExistence type="predicted"/>
<dbReference type="SUPFAM" id="SSF53448">
    <property type="entry name" value="Nucleotide-diphospho-sugar transferases"/>
    <property type="match status" value="1"/>
</dbReference>
<accession>A0A424YCM9</accession>
<dbReference type="GO" id="GO:0016779">
    <property type="term" value="F:nucleotidyltransferase activity"/>
    <property type="evidence" value="ECO:0007669"/>
    <property type="project" value="UniProtKB-ARBA"/>
</dbReference>
<evidence type="ECO:0000313" key="3">
    <source>
        <dbReference type="Proteomes" id="UP000285138"/>
    </source>
</evidence>
<comment type="caution">
    <text evidence="2">The sequence shown here is derived from an EMBL/GenBank/DDBJ whole genome shotgun (WGS) entry which is preliminary data.</text>
</comment>
<evidence type="ECO:0000313" key="2">
    <source>
        <dbReference type="EMBL" id="RQD74671.1"/>
    </source>
</evidence>
<dbReference type="AlphaFoldDB" id="A0A424YCM9"/>
<dbReference type="InterPro" id="IPR029044">
    <property type="entry name" value="Nucleotide-diphossugar_trans"/>
</dbReference>